<protein>
    <submittedName>
        <fullName evidence="2">Uncharacterized protein</fullName>
    </submittedName>
</protein>
<name>A0A0C2MT93_THEKT</name>
<evidence type="ECO:0000313" key="3">
    <source>
        <dbReference type="Proteomes" id="UP000031668"/>
    </source>
</evidence>
<keyword evidence="3" id="KW-1185">Reference proteome</keyword>
<proteinExistence type="predicted"/>
<evidence type="ECO:0000256" key="1">
    <source>
        <dbReference type="SAM" id="MobiDB-lite"/>
    </source>
</evidence>
<comment type="caution">
    <text evidence="2">The sequence shown here is derived from an EMBL/GenBank/DDBJ whole genome shotgun (WGS) entry which is preliminary data.</text>
</comment>
<accession>A0A0C2MT93</accession>
<feature type="region of interest" description="Disordered" evidence="1">
    <location>
        <begin position="54"/>
        <end position="82"/>
    </location>
</feature>
<dbReference type="EMBL" id="JWZT01003185">
    <property type="protein sequence ID" value="KII67435.1"/>
    <property type="molecule type" value="Genomic_DNA"/>
</dbReference>
<reference evidence="2 3" key="1">
    <citation type="journal article" date="2014" name="Genome Biol. Evol.">
        <title>The genome of the myxosporean Thelohanellus kitauei shows adaptations to nutrient acquisition within its fish host.</title>
        <authorList>
            <person name="Yang Y."/>
            <person name="Xiong J."/>
            <person name="Zhou Z."/>
            <person name="Huo F."/>
            <person name="Miao W."/>
            <person name="Ran C."/>
            <person name="Liu Y."/>
            <person name="Zhang J."/>
            <person name="Feng J."/>
            <person name="Wang M."/>
            <person name="Wang M."/>
            <person name="Wang L."/>
            <person name="Yao B."/>
        </authorList>
    </citation>
    <scope>NUCLEOTIDE SEQUENCE [LARGE SCALE GENOMIC DNA]</scope>
    <source>
        <strain evidence="2">Wuqing</strain>
    </source>
</reference>
<dbReference type="Proteomes" id="UP000031668">
    <property type="component" value="Unassembled WGS sequence"/>
</dbReference>
<evidence type="ECO:0000313" key="2">
    <source>
        <dbReference type="EMBL" id="KII67435.1"/>
    </source>
</evidence>
<gene>
    <name evidence="2" type="ORF">RF11_07820</name>
</gene>
<dbReference type="AlphaFoldDB" id="A0A0C2MT93"/>
<sequence>METLKEEIFLKIEFEFKKLTCFARDRVTTKIYGVETVNGNTVVLKRELEKSTFVKKNSDSDDDENSNTPLDDECHQNSKVEPSATDNHLVTLLIKKLIDLKIIERPKVITEIKSPPNDPKKEGEFNYSTQISPINSFPKILEINNY</sequence>
<organism evidence="2 3">
    <name type="scientific">Thelohanellus kitauei</name>
    <name type="common">Myxosporean</name>
    <dbReference type="NCBI Taxonomy" id="669202"/>
    <lineage>
        <taxon>Eukaryota</taxon>
        <taxon>Metazoa</taxon>
        <taxon>Cnidaria</taxon>
        <taxon>Myxozoa</taxon>
        <taxon>Myxosporea</taxon>
        <taxon>Bivalvulida</taxon>
        <taxon>Platysporina</taxon>
        <taxon>Myxobolidae</taxon>
        <taxon>Thelohanellus</taxon>
    </lineage>
</organism>